<sequence>MLTTLLAQFGISTAAALGAAWTAVRFFGASWVEHRFKQQLEELKFRHDQQITSLKLDLDILRNRVSKLHDQEFIVLPEIWSKMSAALSRITAASDPHRAYPSTIGMNEGELNEYLETAPLLVWEKGAIRNFAADRQQERDTSLRNMLDWAGYRQARQLAEDFRAFLQSRRIFMSEDLTRQLDRCNETLDAAVSEFRHFLEARQANRSFDLVICPRLKEESAKMADAVRVEIQKKLIPERAN</sequence>
<reference evidence="1 2" key="1">
    <citation type="submission" date="2021-07" db="EMBL/GenBank/DDBJ databases">
        <authorList>
            <person name="So Y."/>
        </authorList>
    </citation>
    <scope>NUCLEOTIDE SEQUENCE [LARGE SCALE GENOMIC DNA]</scope>
    <source>
        <strain evidence="1 2">HJA6</strain>
    </source>
</reference>
<name>A0ABS7A9A1_9PROT</name>
<gene>
    <name evidence="1" type="ORF">KPL78_13505</name>
</gene>
<accession>A0ABS7A9A1</accession>
<dbReference type="Proteomes" id="UP001196565">
    <property type="component" value="Unassembled WGS sequence"/>
</dbReference>
<organism evidence="1 2">
    <name type="scientific">Roseomonas alba</name>
    <dbReference type="NCBI Taxonomy" id="2846776"/>
    <lineage>
        <taxon>Bacteria</taxon>
        <taxon>Pseudomonadati</taxon>
        <taxon>Pseudomonadota</taxon>
        <taxon>Alphaproteobacteria</taxon>
        <taxon>Acetobacterales</taxon>
        <taxon>Roseomonadaceae</taxon>
        <taxon>Roseomonas</taxon>
    </lineage>
</organism>
<comment type="caution">
    <text evidence="1">The sequence shown here is derived from an EMBL/GenBank/DDBJ whole genome shotgun (WGS) entry which is preliminary data.</text>
</comment>
<proteinExistence type="predicted"/>
<evidence type="ECO:0000313" key="1">
    <source>
        <dbReference type="EMBL" id="MBW6398875.1"/>
    </source>
</evidence>
<dbReference type="RefSeq" id="WP_219763475.1">
    <property type="nucleotide sequence ID" value="NZ_JAHYBZ010000004.1"/>
</dbReference>
<protein>
    <submittedName>
        <fullName evidence="1">Uncharacterized protein</fullName>
    </submittedName>
</protein>
<evidence type="ECO:0000313" key="2">
    <source>
        <dbReference type="Proteomes" id="UP001196565"/>
    </source>
</evidence>
<keyword evidence="2" id="KW-1185">Reference proteome</keyword>
<dbReference type="EMBL" id="JAHYBZ010000004">
    <property type="protein sequence ID" value="MBW6398875.1"/>
    <property type="molecule type" value="Genomic_DNA"/>
</dbReference>